<dbReference type="EMBL" id="PGCJ01000363">
    <property type="protein sequence ID" value="PLW30881.1"/>
    <property type="molecule type" value="Genomic_DNA"/>
</dbReference>
<gene>
    <name evidence="2" type="ORF">PCANC_20116</name>
</gene>
<protein>
    <submittedName>
        <fullName evidence="2">Uncharacterized protein</fullName>
    </submittedName>
</protein>
<evidence type="ECO:0000313" key="3">
    <source>
        <dbReference type="Proteomes" id="UP000235388"/>
    </source>
</evidence>
<sequence length="102" mass="11621">MRIPTWRAASQSVHTKYPSSSLQVKHKEYQLRCHHERPPGRVRGVENELAPTETSRDRSAQPLDPVDNAVLRGHLLVPNKQLEFGHIKPFDTPGCDVELFNT</sequence>
<reference evidence="2 3" key="1">
    <citation type="submission" date="2017-11" db="EMBL/GenBank/DDBJ databases">
        <title>De novo assembly and phasing of dikaryotic genomes from two isolates of Puccinia coronata f. sp. avenae, the causal agent of oat crown rust.</title>
        <authorList>
            <person name="Miller M.E."/>
            <person name="Zhang Y."/>
            <person name="Omidvar V."/>
            <person name="Sperschneider J."/>
            <person name="Schwessinger B."/>
            <person name="Raley C."/>
            <person name="Palmer J.M."/>
            <person name="Garnica D."/>
            <person name="Upadhyaya N."/>
            <person name="Rathjen J."/>
            <person name="Taylor J.M."/>
            <person name="Park R.F."/>
            <person name="Dodds P.N."/>
            <person name="Hirsch C.D."/>
            <person name="Kianian S.F."/>
            <person name="Figueroa M."/>
        </authorList>
    </citation>
    <scope>NUCLEOTIDE SEQUENCE [LARGE SCALE GENOMIC DNA]</scope>
    <source>
        <strain evidence="2">12NC29</strain>
    </source>
</reference>
<accession>A0A2N5TZH0</accession>
<dbReference type="Proteomes" id="UP000235388">
    <property type="component" value="Unassembled WGS sequence"/>
</dbReference>
<comment type="caution">
    <text evidence="2">The sequence shown here is derived from an EMBL/GenBank/DDBJ whole genome shotgun (WGS) entry which is preliminary data.</text>
</comment>
<evidence type="ECO:0000256" key="1">
    <source>
        <dbReference type="SAM" id="MobiDB-lite"/>
    </source>
</evidence>
<evidence type="ECO:0000313" key="2">
    <source>
        <dbReference type="EMBL" id="PLW30881.1"/>
    </source>
</evidence>
<feature type="region of interest" description="Disordered" evidence="1">
    <location>
        <begin position="36"/>
        <end position="64"/>
    </location>
</feature>
<feature type="compositionally biased region" description="Basic and acidic residues" evidence="1">
    <location>
        <begin position="36"/>
        <end position="46"/>
    </location>
</feature>
<organism evidence="2 3">
    <name type="scientific">Puccinia coronata f. sp. avenae</name>
    <dbReference type="NCBI Taxonomy" id="200324"/>
    <lineage>
        <taxon>Eukaryota</taxon>
        <taxon>Fungi</taxon>
        <taxon>Dikarya</taxon>
        <taxon>Basidiomycota</taxon>
        <taxon>Pucciniomycotina</taxon>
        <taxon>Pucciniomycetes</taxon>
        <taxon>Pucciniales</taxon>
        <taxon>Pucciniaceae</taxon>
        <taxon>Puccinia</taxon>
    </lineage>
</organism>
<dbReference type="AlphaFoldDB" id="A0A2N5TZH0"/>
<name>A0A2N5TZH0_9BASI</name>
<keyword evidence="3" id="KW-1185">Reference proteome</keyword>
<feature type="compositionally biased region" description="Polar residues" evidence="1">
    <location>
        <begin position="8"/>
        <end position="21"/>
    </location>
</feature>
<proteinExistence type="predicted"/>
<feature type="region of interest" description="Disordered" evidence="1">
    <location>
        <begin position="1"/>
        <end position="21"/>
    </location>
</feature>